<protein>
    <submittedName>
        <fullName evidence="1">Uncharacterized protein</fullName>
    </submittedName>
</protein>
<dbReference type="EMBL" id="JBBNFW010000187">
    <property type="protein sequence ID" value="MEQ2414226.1"/>
    <property type="molecule type" value="Genomic_DNA"/>
</dbReference>
<organism evidence="1 2">
    <name type="scientific">Blautia acetigignens</name>
    <dbReference type="NCBI Taxonomy" id="2981783"/>
    <lineage>
        <taxon>Bacteria</taxon>
        <taxon>Bacillati</taxon>
        <taxon>Bacillota</taxon>
        <taxon>Clostridia</taxon>
        <taxon>Lachnospirales</taxon>
        <taxon>Lachnospiraceae</taxon>
        <taxon>Blautia</taxon>
    </lineage>
</organism>
<evidence type="ECO:0000313" key="2">
    <source>
        <dbReference type="Proteomes" id="UP001470752"/>
    </source>
</evidence>
<proteinExistence type="predicted"/>
<keyword evidence="2" id="KW-1185">Reference proteome</keyword>
<dbReference type="RefSeq" id="WP_349084342.1">
    <property type="nucleotide sequence ID" value="NZ_JBBNFW010000187.1"/>
</dbReference>
<accession>A0ABV1CPB3</accession>
<dbReference type="Proteomes" id="UP001470752">
    <property type="component" value="Unassembled WGS sequence"/>
</dbReference>
<evidence type="ECO:0000313" key="1">
    <source>
        <dbReference type="EMBL" id="MEQ2414226.1"/>
    </source>
</evidence>
<reference evidence="1 2" key="1">
    <citation type="submission" date="2024-04" db="EMBL/GenBank/DDBJ databases">
        <title>Human intestinal bacterial collection.</title>
        <authorList>
            <person name="Pauvert C."/>
            <person name="Hitch T.C.A."/>
            <person name="Clavel T."/>
        </authorList>
    </citation>
    <scope>NUCLEOTIDE SEQUENCE [LARGE SCALE GENOMIC DNA]</scope>
    <source>
        <strain evidence="1 2">CLA-AA-H161</strain>
    </source>
</reference>
<sequence>MNKDAWYQYFTERKAVADQNAELVEEKFKECEAYTEKVLKKKYPECGVVFTRHAEAIKAGYFTIWIDTGSVTHKNIKLEDCGITPVELNSYPVRPDQA</sequence>
<gene>
    <name evidence="1" type="ORF">AAAX94_14525</name>
</gene>
<comment type="caution">
    <text evidence="1">The sequence shown here is derived from an EMBL/GenBank/DDBJ whole genome shotgun (WGS) entry which is preliminary data.</text>
</comment>
<name>A0ABV1CPB3_9FIRM</name>